<evidence type="ECO:0008006" key="4">
    <source>
        <dbReference type="Google" id="ProtNLM"/>
    </source>
</evidence>
<evidence type="ECO:0000313" key="2">
    <source>
        <dbReference type="EMBL" id="NNG34273.1"/>
    </source>
</evidence>
<name>A0A849A4L0_9ACTN</name>
<reference evidence="2 3" key="1">
    <citation type="submission" date="2020-05" db="EMBL/GenBank/DDBJ databases">
        <title>Nakamurella sp. DB0629 isolated from air conditioner.</title>
        <authorList>
            <person name="Kim D.H."/>
            <person name="Kim D.-U."/>
        </authorList>
    </citation>
    <scope>NUCLEOTIDE SEQUENCE [LARGE SCALE GENOMIC DNA]</scope>
    <source>
        <strain evidence="2 3">DB0629</strain>
    </source>
</reference>
<dbReference type="GO" id="GO:0016491">
    <property type="term" value="F:oxidoreductase activity"/>
    <property type="evidence" value="ECO:0007669"/>
    <property type="project" value="InterPro"/>
</dbReference>
<dbReference type="Gene3D" id="3.40.109.10">
    <property type="entry name" value="NADH Oxidase"/>
    <property type="match status" value="1"/>
</dbReference>
<proteinExistence type="predicted"/>
<dbReference type="Proteomes" id="UP000562984">
    <property type="component" value="Unassembled WGS sequence"/>
</dbReference>
<dbReference type="InterPro" id="IPR000415">
    <property type="entry name" value="Nitroreductase-like"/>
</dbReference>
<dbReference type="RefSeq" id="WP_171197939.1">
    <property type="nucleotide sequence ID" value="NZ_JABEND010000001.1"/>
</dbReference>
<gene>
    <name evidence="2" type="ORF">HKD39_00765</name>
</gene>
<feature type="region of interest" description="Disordered" evidence="1">
    <location>
        <begin position="100"/>
        <end position="124"/>
    </location>
</feature>
<organism evidence="2 3">
    <name type="scientific">Nakamurella aerolata</name>
    <dbReference type="NCBI Taxonomy" id="1656892"/>
    <lineage>
        <taxon>Bacteria</taxon>
        <taxon>Bacillati</taxon>
        <taxon>Actinomycetota</taxon>
        <taxon>Actinomycetes</taxon>
        <taxon>Nakamurellales</taxon>
        <taxon>Nakamurellaceae</taxon>
        <taxon>Nakamurella</taxon>
    </lineage>
</organism>
<keyword evidence="3" id="KW-1185">Reference proteome</keyword>
<evidence type="ECO:0000313" key="3">
    <source>
        <dbReference type="Proteomes" id="UP000562984"/>
    </source>
</evidence>
<dbReference type="AlphaFoldDB" id="A0A849A4L0"/>
<protein>
    <recommendedName>
        <fullName evidence="4">Nitroreductase family protein</fullName>
    </recommendedName>
</protein>
<accession>A0A849A4L0</accession>
<comment type="caution">
    <text evidence="2">The sequence shown here is derived from an EMBL/GenBank/DDBJ whole genome shotgun (WGS) entry which is preliminary data.</text>
</comment>
<sequence length="368" mass="39329">MSTATWTERFHRAEPALRRAPSAHNTQPWTVQLTASGWTIGWDADRELVVGDPTRRDLWLSLGAFTESAVIALGEQGVSAAVEYLPTAAAGPGRVLVTEAGGSAGTGDPAAATASGGENPFTAGDLLDRRTARGEYRPVDHGDIDLRQLMSAAKAPGTLTLLPGGFAQELLAVAEPWSYRNPALVAELRRWLRLNRRDSRYRQDGLSDAALGLSRWQALGLRGALSAPVWAVLRRIGGPRLLAAAAHAPAGGSVAVFAVPAAQAAEPADMIERGRELLRLWLAAGRRGWRVHPLSVLLDCPATGRQLTQYLNADRPNSNGDNTCRENPVADASNWVPLAVFRIGTPLRQPELSARRPVPMRQPPGSGG</sequence>
<dbReference type="EMBL" id="JABEND010000001">
    <property type="protein sequence ID" value="NNG34273.1"/>
    <property type="molecule type" value="Genomic_DNA"/>
</dbReference>
<evidence type="ECO:0000256" key="1">
    <source>
        <dbReference type="SAM" id="MobiDB-lite"/>
    </source>
</evidence>